<feature type="transmembrane region" description="Helical" evidence="6">
    <location>
        <begin position="294"/>
        <end position="317"/>
    </location>
</feature>
<feature type="non-terminal residue" evidence="8">
    <location>
        <position position="1"/>
    </location>
</feature>
<evidence type="ECO:0000259" key="7">
    <source>
        <dbReference type="Pfam" id="PF00520"/>
    </source>
</evidence>
<evidence type="ECO:0000256" key="1">
    <source>
        <dbReference type="ARBA" id="ARBA00004141"/>
    </source>
</evidence>
<dbReference type="Proteomes" id="UP001165122">
    <property type="component" value="Unassembled WGS sequence"/>
</dbReference>
<feature type="transmembrane region" description="Helical" evidence="6">
    <location>
        <begin position="162"/>
        <end position="183"/>
    </location>
</feature>
<accession>A0A9W7AZQ5</accession>
<evidence type="ECO:0000313" key="9">
    <source>
        <dbReference type="Proteomes" id="UP001165122"/>
    </source>
</evidence>
<dbReference type="PANTHER" id="PTHR10582:SF2">
    <property type="entry name" value="INACTIVE"/>
    <property type="match status" value="1"/>
</dbReference>
<keyword evidence="3" id="KW-0677">Repeat</keyword>
<keyword evidence="9" id="KW-1185">Reference proteome</keyword>
<feature type="transmembrane region" description="Helical" evidence="6">
    <location>
        <begin position="123"/>
        <end position="142"/>
    </location>
</feature>
<protein>
    <recommendedName>
        <fullName evidence="7">Ion transport domain-containing protein</fullName>
    </recommendedName>
</protein>
<feature type="transmembrane region" description="Helical" evidence="6">
    <location>
        <begin position="83"/>
        <end position="102"/>
    </location>
</feature>
<evidence type="ECO:0000256" key="5">
    <source>
        <dbReference type="ARBA" id="ARBA00023136"/>
    </source>
</evidence>
<dbReference type="EMBL" id="BRXW01001050">
    <property type="protein sequence ID" value="GMH81026.1"/>
    <property type="molecule type" value="Genomic_DNA"/>
</dbReference>
<gene>
    <name evidence="8" type="ORF">TrLO_g9475</name>
</gene>
<feature type="domain" description="Ion transport" evidence="7">
    <location>
        <begin position="22"/>
        <end position="213"/>
    </location>
</feature>
<sequence length="421" mass="47658">FVDEVATVWDDLVQRKMAIACFALALYFLLREIAQFYAMYQLGLQKNWFKDAWNYIDLIASGGTVVLFEYFFRVGPGAEYDHFASVVAMFVWMKVLGFAKAFSQPIATFVLMMSTIFADLRSFMAVLCIIVVMFGHAFYLVLATSASNEDLADLDFGSEAGTAWSLYLMILGTFEPSAFAGFWAEALFLMYSFLVVIILLNVLIAIVGDSYDAVLVKSTELFWQSRLELVAEITTTFDFVLKGKDLTNWKKSVEDFQERWSTRFAVLYGVEEDHVWSNGKNRAALGLRILFSPVLLGLAIALFLIWFLPVMLFLSILEQLAERSFSEGKVMIAQTLSFVYGFGNTGTSNRKNKPLLIARIIFSPLLVAFTALFFFIWFLPYSVLATLLGKKSSDLELDLEMDSSSSDWSGRVLDIVRRVNR</sequence>
<feature type="transmembrane region" description="Helical" evidence="6">
    <location>
        <begin position="188"/>
        <end position="208"/>
    </location>
</feature>
<dbReference type="GO" id="GO:0005216">
    <property type="term" value="F:monoatomic ion channel activity"/>
    <property type="evidence" value="ECO:0007669"/>
    <property type="project" value="InterPro"/>
</dbReference>
<evidence type="ECO:0000256" key="6">
    <source>
        <dbReference type="SAM" id="Phobius"/>
    </source>
</evidence>
<dbReference type="InterPro" id="IPR005821">
    <property type="entry name" value="Ion_trans_dom"/>
</dbReference>
<dbReference type="GO" id="GO:0005886">
    <property type="term" value="C:plasma membrane"/>
    <property type="evidence" value="ECO:0007669"/>
    <property type="project" value="TreeGrafter"/>
</dbReference>
<dbReference type="InterPro" id="IPR024862">
    <property type="entry name" value="TRPV"/>
</dbReference>
<evidence type="ECO:0000313" key="8">
    <source>
        <dbReference type="EMBL" id="GMH81026.1"/>
    </source>
</evidence>
<comment type="caution">
    <text evidence="8">The sequence shown here is derived from an EMBL/GenBank/DDBJ whole genome shotgun (WGS) entry which is preliminary data.</text>
</comment>
<dbReference type="Pfam" id="PF00520">
    <property type="entry name" value="Ion_trans"/>
    <property type="match status" value="1"/>
</dbReference>
<organism evidence="8 9">
    <name type="scientific">Triparma laevis f. longispina</name>
    <dbReference type="NCBI Taxonomy" id="1714387"/>
    <lineage>
        <taxon>Eukaryota</taxon>
        <taxon>Sar</taxon>
        <taxon>Stramenopiles</taxon>
        <taxon>Ochrophyta</taxon>
        <taxon>Bolidophyceae</taxon>
        <taxon>Parmales</taxon>
        <taxon>Triparmaceae</taxon>
        <taxon>Triparma</taxon>
    </lineage>
</organism>
<dbReference type="AlphaFoldDB" id="A0A9W7AZQ5"/>
<evidence type="ECO:0000256" key="4">
    <source>
        <dbReference type="ARBA" id="ARBA00022989"/>
    </source>
</evidence>
<proteinExistence type="predicted"/>
<keyword evidence="2 6" id="KW-0812">Transmembrane</keyword>
<feature type="transmembrane region" description="Helical" evidence="6">
    <location>
        <begin position="52"/>
        <end position="71"/>
    </location>
</feature>
<keyword evidence="5 6" id="KW-0472">Membrane</keyword>
<dbReference type="OrthoDB" id="43160at2759"/>
<feature type="transmembrane region" description="Helical" evidence="6">
    <location>
        <begin position="17"/>
        <end position="40"/>
    </location>
</feature>
<dbReference type="GO" id="GO:0098703">
    <property type="term" value="P:calcium ion import across plasma membrane"/>
    <property type="evidence" value="ECO:0007669"/>
    <property type="project" value="TreeGrafter"/>
</dbReference>
<name>A0A9W7AZQ5_9STRA</name>
<comment type="subcellular location">
    <subcellularLocation>
        <location evidence="1">Membrane</location>
        <topology evidence="1">Multi-pass membrane protein</topology>
    </subcellularLocation>
</comment>
<evidence type="ECO:0000256" key="2">
    <source>
        <dbReference type="ARBA" id="ARBA00022692"/>
    </source>
</evidence>
<evidence type="ECO:0000256" key="3">
    <source>
        <dbReference type="ARBA" id="ARBA00022737"/>
    </source>
</evidence>
<feature type="transmembrane region" description="Helical" evidence="6">
    <location>
        <begin position="356"/>
        <end position="379"/>
    </location>
</feature>
<reference evidence="9" key="1">
    <citation type="journal article" date="2023" name="Commun. Biol.">
        <title>Genome analysis of Parmales, the sister group of diatoms, reveals the evolutionary specialization of diatoms from phago-mixotrophs to photoautotrophs.</title>
        <authorList>
            <person name="Ban H."/>
            <person name="Sato S."/>
            <person name="Yoshikawa S."/>
            <person name="Yamada K."/>
            <person name="Nakamura Y."/>
            <person name="Ichinomiya M."/>
            <person name="Sato N."/>
            <person name="Blanc-Mathieu R."/>
            <person name="Endo H."/>
            <person name="Kuwata A."/>
            <person name="Ogata H."/>
        </authorList>
    </citation>
    <scope>NUCLEOTIDE SEQUENCE [LARGE SCALE GENOMIC DNA]</scope>
    <source>
        <strain evidence="9">NIES 3700</strain>
    </source>
</reference>
<keyword evidence="4 6" id="KW-1133">Transmembrane helix</keyword>
<dbReference type="PANTHER" id="PTHR10582">
    <property type="entry name" value="TRANSIENT RECEPTOR POTENTIAL ION CHANNEL PROTEIN"/>
    <property type="match status" value="1"/>
</dbReference>